<dbReference type="InterPro" id="IPR036388">
    <property type="entry name" value="WH-like_DNA-bd_sf"/>
</dbReference>
<keyword evidence="7" id="KW-1185">Reference proteome</keyword>
<evidence type="ECO:0000259" key="5">
    <source>
        <dbReference type="Pfam" id="PF08100"/>
    </source>
</evidence>
<accession>A0ABR3QS02</accession>
<dbReference type="InterPro" id="IPR029063">
    <property type="entry name" value="SAM-dependent_MTases_sf"/>
</dbReference>
<dbReference type="EMBL" id="JAKJXO020000017">
    <property type="protein sequence ID" value="KAL1594582.1"/>
    <property type="molecule type" value="Genomic_DNA"/>
</dbReference>
<dbReference type="PANTHER" id="PTHR43712:SF1">
    <property type="entry name" value="HYPOTHETICAL O-METHYLTRANSFERASE (EUROFUNG)-RELATED"/>
    <property type="match status" value="1"/>
</dbReference>
<evidence type="ECO:0008006" key="8">
    <source>
        <dbReference type="Google" id="ProtNLM"/>
    </source>
</evidence>
<evidence type="ECO:0000256" key="3">
    <source>
        <dbReference type="ARBA" id="ARBA00022691"/>
    </source>
</evidence>
<comment type="caution">
    <text evidence="6">The sequence shown here is derived from an EMBL/GenBank/DDBJ whole genome shotgun (WGS) entry which is preliminary data.</text>
</comment>
<keyword evidence="1" id="KW-0489">Methyltransferase</keyword>
<dbReference type="Pfam" id="PF08100">
    <property type="entry name" value="Dimerisation"/>
    <property type="match status" value="1"/>
</dbReference>
<proteinExistence type="predicted"/>
<dbReference type="InterPro" id="IPR012967">
    <property type="entry name" value="COMT_dimerisation"/>
</dbReference>
<dbReference type="PROSITE" id="PS51683">
    <property type="entry name" value="SAM_OMT_II"/>
    <property type="match status" value="1"/>
</dbReference>
<reference evidence="6 7" key="1">
    <citation type="submission" date="2024-02" db="EMBL/GenBank/DDBJ databases">
        <title>De novo assembly and annotation of 12 fungi associated with fruit tree decline syndrome in Ontario, Canada.</title>
        <authorList>
            <person name="Sulman M."/>
            <person name="Ellouze W."/>
            <person name="Ilyukhin E."/>
        </authorList>
    </citation>
    <scope>NUCLEOTIDE SEQUENCE [LARGE SCALE GENOMIC DNA]</scope>
    <source>
        <strain evidence="6 7">M42-189</strain>
    </source>
</reference>
<sequence>MSDTPAAEGADVHSIVTKLQAIHKSQILKDEAVKIETLTLARKLVAALEGPVNRATDLVFKPYISIAARIAVDLDLFKLISAIQGVITSEQLALASGGDKVLISRVLRLLAAVGFVEQPGRETWSANETTRAMASAPIAAGHSFDVLITSAIKAPKFLYETGYKAPSEPTDGFVQYANQTKYNTFDFLHSMPSLFQDFNLFMGNTMGAREYWHEWYDVNGRLITDFNSSIGSTLLVDVGGGKGHDLLAFDSTFGSPPKHYEGKLVLQDLPHVLDGIAENELDANIGKMPHDFFTEQPVRGARGYFLHHILHDWSDKYCHVILKNIRDSMVPGYSKLLIHELILPDTGATEIQARFDLVMMTFNGGMERSRAQWTKLLRDAGFVNIKLWEHFDHDGIIEAERGPATEVE</sequence>
<organism evidence="6 7">
    <name type="scientific">Paraconiothyrium brasiliense</name>
    <dbReference type="NCBI Taxonomy" id="300254"/>
    <lineage>
        <taxon>Eukaryota</taxon>
        <taxon>Fungi</taxon>
        <taxon>Dikarya</taxon>
        <taxon>Ascomycota</taxon>
        <taxon>Pezizomycotina</taxon>
        <taxon>Dothideomycetes</taxon>
        <taxon>Pleosporomycetidae</taxon>
        <taxon>Pleosporales</taxon>
        <taxon>Massarineae</taxon>
        <taxon>Didymosphaeriaceae</taxon>
        <taxon>Paraconiothyrium</taxon>
    </lineage>
</organism>
<feature type="domain" description="O-methyltransferase C-terminal" evidence="4">
    <location>
        <begin position="221"/>
        <end position="382"/>
    </location>
</feature>
<dbReference type="Pfam" id="PF00891">
    <property type="entry name" value="Methyltransf_2"/>
    <property type="match status" value="1"/>
</dbReference>
<dbReference type="Proteomes" id="UP001521785">
    <property type="component" value="Unassembled WGS sequence"/>
</dbReference>
<dbReference type="InterPro" id="IPR036390">
    <property type="entry name" value="WH_DNA-bd_sf"/>
</dbReference>
<gene>
    <name evidence="6" type="ORF">SLS60_010343</name>
</gene>
<dbReference type="PANTHER" id="PTHR43712">
    <property type="entry name" value="PUTATIVE (AFU_ORTHOLOGUE AFUA_4G14580)-RELATED"/>
    <property type="match status" value="1"/>
</dbReference>
<evidence type="ECO:0000256" key="2">
    <source>
        <dbReference type="ARBA" id="ARBA00022679"/>
    </source>
</evidence>
<dbReference type="InterPro" id="IPR001077">
    <property type="entry name" value="COMT_C"/>
</dbReference>
<evidence type="ECO:0000259" key="4">
    <source>
        <dbReference type="Pfam" id="PF00891"/>
    </source>
</evidence>
<feature type="domain" description="O-methyltransferase dimerisation" evidence="5">
    <location>
        <begin position="59"/>
        <end position="132"/>
    </location>
</feature>
<protein>
    <recommendedName>
        <fullName evidence="8">O-methyltransferase domain-containing protein</fullName>
    </recommendedName>
</protein>
<evidence type="ECO:0000313" key="7">
    <source>
        <dbReference type="Proteomes" id="UP001521785"/>
    </source>
</evidence>
<dbReference type="SUPFAM" id="SSF46785">
    <property type="entry name" value="Winged helix' DNA-binding domain"/>
    <property type="match status" value="1"/>
</dbReference>
<evidence type="ECO:0000313" key="6">
    <source>
        <dbReference type="EMBL" id="KAL1594582.1"/>
    </source>
</evidence>
<keyword evidence="2" id="KW-0808">Transferase</keyword>
<dbReference type="SUPFAM" id="SSF53335">
    <property type="entry name" value="S-adenosyl-L-methionine-dependent methyltransferases"/>
    <property type="match status" value="1"/>
</dbReference>
<dbReference type="PIRSF" id="PIRSF005739">
    <property type="entry name" value="O-mtase"/>
    <property type="match status" value="1"/>
</dbReference>
<dbReference type="InterPro" id="IPR016461">
    <property type="entry name" value="COMT-like"/>
</dbReference>
<keyword evidence="3" id="KW-0949">S-adenosyl-L-methionine</keyword>
<evidence type="ECO:0000256" key="1">
    <source>
        <dbReference type="ARBA" id="ARBA00022603"/>
    </source>
</evidence>
<dbReference type="Gene3D" id="3.40.50.150">
    <property type="entry name" value="Vaccinia Virus protein VP39"/>
    <property type="match status" value="1"/>
</dbReference>
<name>A0ABR3QS02_9PLEO</name>
<dbReference type="Gene3D" id="1.10.10.10">
    <property type="entry name" value="Winged helix-like DNA-binding domain superfamily/Winged helix DNA-binding domain"/>
    <property type="match status" value="1"/>
</dbReference>